<dbReference type="Proteomes" id="UP000016412">
    <property type="component" value="Unassembled WGS sequence"/>
</dbReference>
<accession>U1F883</accession>
<organism evidence="1 2">
    <name type="scientific">Treponema socranskii subsp. socranskii VPI DR56BR1116 = ATCC 35536</name>
    <dbReference type="NCBI Taxonomy" id="1125725"/>
    <lineage>
        <taxon>Bacteria</taxon>
        <taxon>Pseudomonadati</taxon>
        <taxon>Spirochaetota</taxon>
        <taxon>Spirochaetia</taxon>
        <taxon>Spirochaetales</taxon>
        <taxon>Treponemataceae</taxon>
        <taxon>Treponema</taxon>
    </lineage>
</organism>
<gene>
    <name evidence="1" type="ORF">HMPREF1325_2578</name>
</gene>
<reference evidence="1 2" key="1">
    <citation type="submission" date="2013-08" db="EMBL/GenBank/DDBJ databases">
        <authorList>
            <person name="Durkin A.S."/>
            <person name="Haft D.R."/>
            <person name="McCorrison J."/>
            <person name="Torralba M."/>
            <person name="Gillis M."/>
            <person name="Haft D.H."/>
            <person name="Methe B."/>
            <person name="Sutton G."/>
            <person name="Nelson K.E."/>
        </authorList>
    </citation>
    <scope>NUCLEOTIDE SEQUENCE [LARGE SCALE GENOMIC DNA]</scope>
    <source>
        <strain evidence="1 2">VPI DR56BR1116</strain>
    </source>
</reference>
<protein>
    <submittedName>
        <fullName evidence="1">Uncharacterized protein</fullName>
    </submittedName>
</protein>
<dbReference type="AlphaFoldDB" id="U1F883"/>
<comment type="caution">
    <text evidence="1">The sequence shown here is derived from an EMBL/GenBank/DDBJ whole genome shotgun (WGS) entry which is preliminary data.</text>
</comment>
<name>U1F883_TRESO</name>
<dbReference type="STRING" id="1125725.HMPREF1325_2578"/>
<dbReference type="EMBL" id="AUZJ01000043">
    <property type="protein sequence ID" value="ERF60257.1"/>
    <property type="molecule type" value="Genomic_DNA"/>
</dbReference>
<evidence type="ECO:0000313" key="1">
    <source>
        <dbReference type="EMBL" id="ERF60257.1"/>
    </source>
</evidence>
<sequence length="46" mass="5033">MRDKTVGKVRDIRVSADLQNSAFALQYMSRSAKADFSGRSLIGDVA</sequence>
<evidence type="ECO:0000313" key="2">
    <source>
        <dbReference type="Proteomes" id="UP000016412"/>
    </source>
</evidence>
<dbReference type="PATRIC" id="fig|1125725.3.peg.1752"/>
<proteinExistence type="predicted"/>